<dbReference type="PANTHER" id="PTHR13356:SF0">
    <property type="entry name" value="SOSS COMPLEX SUBUNIT B HOMOLOG"/>
    <property type="match status" value="1"/>
</dbReference>
<accession>A0A348B414</accession>
<feature type="region of interest" description="Disordered" evidence="2">
    <location>
        <begin position="89"/>
        <end position="143"/>
    </location>
</feature>
<evidence type="ECO:0000256" key="1">
    <source>
        <dbReference type="ARBA" id="ARBA00023125"/>
    </source>
</evidence>
<name>A0A348B414_9CREN</name>
<protein>
    <submittedName>
        <fullName evidence="4">Single-stranded DNA-binding protein</fullName>
    </submittedName>
</protein>
<dbReference type="NCBIfam" id="NF005050">
    <property type="entry name" value="PRK06461.1-4"/>
    <property type="match status" value="1"/>
</dbReference>
<dbReference type="Pfam" id="PF21473">
    <property type="entry name" value="OB_Ssb-like"/>
    <property type="match status" value="1"/>
</dbReference>
<dbReference type="CDD" id="cd04491">
    <property type="entry name" value="SoSSB_OBF"/>
    <property type="match status" value="1"/>
</dbReference>
<dbReference type="Proteomes" id="UP000616143">
    <property type="component" value="Unassembled WGS sequence"/>
</dbReference>
<dbReference type="RefSeq" id="WP_126450117.1">
    <property type="nucleotide sequence ID" value="NZ_AP018553.1"/>
</dbReference>
<feature type="domain" description="Single-stranded DNA binding protein Ssb-like OB fold" evidence="3">
    <location>
        <begin position="16"/>
        <end position="87"/>
    </location>
</feature>
<keyword evidence="1 4" id="KW-0238">DNA-binding</keyword>
<dbReference type="AlphaFoldDB" id="A0A348B414"/>
<dbReference type="GO" id="GO:0000724">
    <property type="term" value="P:double-strand break repair via homologous recombination"/>
    <property type="evidence" value="ECO:0007669"/>
    <property type="project" value="TreeGrafter"/>
</dbReference>
<dbReference type="EMBL" id="AP018553">
    <property type="protein sequence ID" value="BBD72916.1"/>
    <property type="molecule type" value="Genomic_DNA"/>
</dbReference>
<evidence type="ECO:0000313" key="4">
    <source>
        <dbReference type="EMBL" id="BBD72916.1"/>
    </source>
</evidence>
<proteinExistence type="predicted"/>
<organism evidence="4 6">
    <name type="scientific">Sulfodiicoccus acidiphilus</name>
    <dbReference type="NCBI Taxonomy" id="1670455"/>
    <lineage>
        <taxon>Archaea</taxon>
        <taxon>Thermoproteota</taxon>
        <taxon>Thermoprotei</taxon>
        <taxon>Sulfolobales</taxon>
        <taxon>Sulfolobaceae</taxon>
        <taxon>Sulfodiicoccus</taxon>
    </lineage>
</organism>
<reference evidence="4" key="3">
    <citation type="journal article" date="2019" name="BMC Res. Notes">
        <title>Complete genome sequence of the Sulfodiicoccus acidiphilus strain HS-1T, the first crenarchaeon that lacks polB3, isolated from an acidic hot spring in Ohwaku-dani, Hakone, Japan.</title>
        <authorList>
            <person name="Sakai H.D."/>
            <person name="Kurosawa N."/>
        </authorList>
    </citation>
    <scope>NUCLEOTIDE SEQUENCE</scope>
    <source>
        <strain evidence="4">HS-1</strain>
    </source>
</reference>
<reference evidence="5" key="4">
    <citation type="submission" date="2020-09" db="EMBL/GenBank/DDBJ databases">
        <authorList>
            <person name="Sun Q."/>
            <person name="Ohkuma M."/>
        </authorList>
    </citation>
    <scope>NUCLEOTIDE SEQUENCE</scope>
    <source>
        <strain evidence="5">JCM 31740</strain>
    </source>
</reference>
<dbReference type="GO" id="GO:0010212">
    <property type="term" value="P:response to ionizing radiation"/>
    <property type="evidence" value="ECO:0007669"/>
    <property type="project" value="TreeGrafter"/>
</dbReference>
<evidence type="ECO:0000313" key="5">
    <source>
        <dbReference type="EMBL" id="GGT88030.1"/>
    </source>
</evidence>
<reference evidence="6" key="2">
    <citation type="submission" date="2018-04" db="EMBL/GenBank/DDBJ databases">
        <title>Complete genome sequence of Sulfodiicoccus acidiphilus strain HS-1.</title>
        <authorList>
            <person name="Sakai H.D."/>
            <person name="Kurosawa N."/>
        </authorList>
    </citation>
    <scope>NUCLEOTIDE SEQUENCE [LARGE SCALE GENOMIC DNA]</scope>
    <source>
        <strain evidence="6">HS-1</strain>
    </source>
</reference>
<dbReference type="PANTHER" id="PTHR13356">
    <property type="entry name" value="OB FOLD NUCLEIC ACID BINDING PROTEIN-RELATED"/>
    <property type="match status" value="1"/>
</dbReference>
<feature type="compositionally biased region" description="Acidic residues" evidence="2">
    <location>
        <begin position="97"/>
        <end position="109"/>
    </location>
</feature>
<dbReference type="SUPFAM" id="SSF50249">
    <property type="entry name" value="Nucleic acid-binding proteins"/>
    <property type="match status" value="1"/>
</dbReference>
<dbReference type="InterPro" id="IPR051231">
    <property type="entry name" value="SOSS-B"/>
</dbReference>
<evidence type="ECO:0000256" key="2">
    <source>
        <dbReference type="SAM" id="MobiDB-lite"/>
    </source>
</evidence>
<evidence type="ECO:0000313" key="6">
    <source>
        <dbReference type="Proteomes" id="UP000276741"/>
    </source>
</evidence>
<dbReference type="KEGG" id="sacd:HS1genome_1305"/>
<dbReference type="OrthoDB" id="6262at2157"/>
<dbReference type="Gene3D" id="2.40.50.140">
    <property type="entry name" value="Nucleic acid-binding proteins"/>
    <property type="match status" value="1"/>
</dbReference>
<dbReference type="Proteomes" id="UP000276741">
    <property type="component" value="Chromosome"/>
</dbReference>
<dbReference type="EMBL" id="BMQS01000002">
    <property type="protein sequence ID" value="GGT88030.1"/>
    <property type="molecule type" value="Genomic_DNA"/>
</dbReference>
<reference evidence="5" key="1">
    <citation type="journal article" date="2014" name="Int. J. Syst. Evol. Microbiol.">
        <title>Complete genome sequence of Corynebacterium casei LMG S-19264T (=DSM 44701T), isolated from a smear-ripened cheese.</title>
        <authorList>
            <consortium name="US DOE Joint Genome Institute (JGI-PGF)"/>
            <person name="Walter F."/>
            <person name="Albersmeier A."/>
            <person name="Kalinowski J."/>
            <person name="Ruckert C."/>
        </authorList>
    </citation>
    <scope>NUCLEOTIDE SEQUENCE</scope>
    <source>
        <strain evidence="5">JCM 31740</strain>
    </source>
</reference>
<sequence length="143" mass="15642">MEEKVSNLKPGMENIAVKGRVLEAGEQRVINTKNGPRTLSEAVIGDETGRVKVTLWGNHAGSIKEGQVVRIENAWTTAFRGQIQVNAGSRTKITEAGDNEAPEASEIPEDMPTAPEDYRPPQRNRRFGGGGRRFSRGGRGEEE</sequence>
<dbReference type="InterPro" id="IPR012340">
    <property type="entry name" value="NA-bd_OB-fold"/>
</dbReference>
<gene>
    <name evidence="5" type="ORF">GCM10007116_02470</name>
    <name evidence="4" type="ORF">HS1genome_1305</name>
</gene>
<dbReference type="InterPro" id="IPR048970">
    <property type="entry name" value="OB_Ssb-like"/>
</dbReference>
<evidence type="ECO:0000259" key="3">
    <source>
        <dbReference type="Pfam" id="PF21473"/>
    </source>
</evidence>
<dbReference type="GeneID" id="38666823"/>
<keyword evidence="6" id="KW-1185">Reference proteome</keyword>
<dbReference type="GO" id="GO:0003677">
    <property type="term" value="F:DNA binding"/>
    <property type="evidence" value="ECO:0007669"/>
    <property type="project" value="UniProtKB-KW"/>
</dbReference>